<dbReference type="InterPro" id="IPR008969">
    <property type="entry name" value="CarboxyPept-like_regulatory"/>
</dbReference>
<evidence type="ECO:0000313" key="4">
    <source>
        <dbReference type="EMBL" id="ANU63917.1"/>
    </source>
</evidence>
<dbReference type="InterPro" id="IPR004843">
    <property type="entry name" value="Calcineurin-like_PHP"/>
</dbReference>
<feature type="domain" description="Calcineurin-like phosphoesterase C-terminal" evidence="2">
    <location>
        <begin position="372"/>
        <end position="551"/>
    </location>
</feature>
<sequence>MNHLPTIIQRTLIFLNIFVFLILSSAKGHCINHTAPENESGAIMIDTPNITGTVADINGNPIAGAIVSDGKNIVLTDSTGFYSMNSDKTKGTVWVSIPRGYEPPISGSRPQFFASLTRPKKVAERHDFVLTPIENPDSYALLVHTDQHLTGRPTGDIEQFRSFIIPDFNSTIAQYRAQGKHVYSISLGDAGWEKHWVEYSFGLPDVACEFDRIECPVFSVIGNHDYNPYVSGDTNSTDIFRKNFGPTYYSFNLGRIHYIVLDDIVYINANATPTEMGDRDYRRRLDADQLRWLKADLATLPTTSEPIVICSHIPFYSAPALNDNGSLTVTNSLRNVEEIEEILRPYNNIKVFTGHHHRAYNVESPRHKGITEWVYPAICATMWRTKQLAGNHITADGCIGGYGIWTVDSTDMSYRYKSPGYPADYQMRVYDLNTVLINAKLVSNKAAKSKVAKCAHGYNKRNKRNELLINVFAYGPGWKVEARENGLPLKVEQVAASDPLHILSYEIAQLNNGEHNAHSKSNPSIHFFKATASAPDTQVTVTVTDPWGHIYTETVERPKAFHKLMK</sequence>
<dbReference type="KEGG" id="pary:A4V02_09390"/>
<dbReference type="PANTHER" id="PTHR43143:SF1">
    <property type="entry name" value="SERINE_THREONINE-PROTEIN PHOSPHATASE CPPED1"/>
    <property type="match status" value="1"/>
</dbReference>
<dbReference type="InterPro" id="IPR029052">
    <property type="entry name" value="Metallo-depent_PP-like"/>
</dbReference>
<dbReference type="Pfam" id="PF00149">
    <property type="entry name" value="Metallophos"/>
    <property type="match status" value="1"/>
</dbReference>
<dbReference type="SUPFAM" id="SSF56300">
    <property type="entry name" value="Metallo-dependent phosphatases"/>
    <property type="match status" value="1"/>
</dbReference>
<dbReference type="Gene3D" id="3.60.21.10">
    <property type="match status" value="1"/>
</dbReference>
<dbReference type="Pfam" id="PF16370">
    <property type="entry name" value="MetallophosC"/>
    <property type="match status" value="1"/>
</dbReference>
<dbReference type="EMBL" id="CP015402">
    <property type="protein sequence ID" value="ANU63917.1"/>
    <property type="molecule type" value="Genomic_DNA"/>
</dbReference>
<feature type="domain" description="Calcineurin-like phosphoesterase" evidence="1">
    <location>
        <begin position="161"/>
        <end position="358"/>
    </location>
</feature>
<organism evidence="4 5">
    <name type="scientific">Muribaculum intestinale</name>
    <dbReference type="NCBI Taxonomy" id="1796646"/>
    <lineage>
        <taxon>Bacteria</taxon>
        <taxon>Pseudomonadati</taxon>
        <taxon>Bacteroidota</taxon>
        <taxon>Bacteroidia</taxon>
        <taxon>Bacteroidales</taxon>
        <taxon>Muribaculaceae</taxon>
        <taxon>Muribaculum</taxon>
    </lineage>
</organism>
<reference evidence="5" key="1">
    <citation type="submission" date="2016-04" db="EMBL/GenBank/DDBJ databases">
        <title>Complete Genome Sequences of Twelve Strains of a Stable Defined Moderately Diverse Mouse Microbiota 2 (sDMDMm2).</title>
        <authorList>
            <person name="Uchimura Y."/>
            <person name="Wyss M."/>
            <person name="Brugiroux S."/>
            <person name="Limenitakis J.P."/>
            <person name="Stecher B."/>
            <person name="McCoy K.D."/>
            <person name="Macpherson A.J."/>
        </authorList>
    </citation>
    <scope>NUCLEOTIDE SEQUENCE [LARGE SCALE GENOMIC DNA]</scope>
    <source>
        <strain evidence="5">YL27</strain>
    </source>
</reference>
<dbReference type="AlphaFoldDB" id="A0A1B1SAU9"/>
<dbReference type="Gene3D" id="2.60.40.1120">
    <property type="entry name" value="Carboxypeptidase-like, regulatory domain"/>
    <property type="match status" value="1"/>
</dbReference>
<proteinExistence type="predicted"/>
<accession>A0A1Z2XHT4</accession>
<dbReference type="SUPFAM" id="SSF49464">
    <property type="entry name" value="Carboxypeptidase regulatory domain-like"/>
    <property type="match status" value="1"/>
</dbReference>
<dbReference type="InterPro" id="IPR032288">
    <property type="entry name" value="Metallophos_C"/>
</dbReference>
<keyword evidence="5" id="KW-1185">Reference proteome</keyword>
<dbReference type="Proteomes" id="UP000186351">
    <property type="component" value="Chromosome"/>
</dbReference>
<dbReference type="InterPro" id="IPR051918">
    <property type="entry name" value="STPP_CPPED1"/>
</dbReference>
<gene>
    <name evidence="4" type="ORF">A4V02_09390</name>
</gene>
<protein>
    <recommendedName>
        <fullName evidence="6">Metallophosphoesterase</fullName>
    </recommendedName>
</protein>
<accession>A0A1B1SAU9</accession>
<evidence type="ECO:0008006" key="6">
    <source>
        <dbReference type="Google" id="ProtNLM"/>
    </source>
</evidence>
<dbReference type="OrthoDB" id="1776264at2"/>
<name>A0A1B1SAU9_9BACT</name>
<dbReference type="GO" id="GO:0016787">
    <property type="term" value="F:hydrolase activity"/>
    <property type="evidence" value="ECO:0007669"/>
    <property type="project" value="InterPro"/>
</dbReference>
<dbReference type="PANTHER" id="PTHR43143">
    <property type="entry name" value="METALLOPHOSPHOESTERASE, CALCINEURIN SUPERFAMILY"/>
    <property type="match status" value="1"/>
</dbReference>
<evidence type="ECO:0000259" key="2">
    <source>
        <dbReference type="Pfam" id="PF16370"/>
    </source>
</evidence>
<evidence type="ECO:0000259" key="3">
    <source>
        <dbReference type="Pfam" id="PF16371"/>
    </source>
</evidence>
<evidence type="ECO:0000259" key="1">
    <source>
        <dbReference type="Pfam" id="PF00149"/>
    </source>
</evidence>
<dbReference type="Pfam" id="PF16371">
    <property type="entry name" value="MetallophosN"/>
    <property type="match status" value="1"/>
</dbReference>
<dbReference type="STRING" id="1796646.A4V02_09390"/>
<dbReference type="InterPro" id="IPR032285">
    <property type="entry name" value="Metallophos_N"/>
</dbReference>
<evidence type="ECO:0000313" key="5">
    <source>
        <dbReference type="Proteomes" id="UP000186351"/>
    </source>
</evidence>
<feature type="domain" description="Calcineurin-like phosphoesterase N-terminal" evidence="3">
    <location>
        <begin position="53"/>
        <end position="129"/>
    </location>
</feature>